<dbReference type="AlphaFoldDB" id="A0A1I2I361"/>
<dbReference type="InterPro" id="IPR000845">
    <property type="entry name" value="Nucleoside_phosphorylase_d"/>
</dbReference>
<dbReference type="Gene3D" id="3.40.50.1580">
    <property type="entry name" value="Nucleoside phosphorylase domain"/>
    <property type="match status" value="1"/>
</dbReference>
<dbReference type="PANTHER" id="PTHR43691">
    <property type="entry name" value="URIDINE PHOSPHORYLASE"/>
    <property type="match status" value="1"/>
</dbReference>
<feature type="domain" description="Nucleoside phosphorylase" evidence="4">
    <location>
        <begin position="30"/>
        <end position="266"/>
    </location>
</feature>
<dbReference type="PANTHER" id="PTHR43691:SF11">
    <property type="entry name" value="FI09636P-RELATED"/>
    <property type="match status" value="1"/>
</dbReference>
<dbReference type="SUPFAM" id="SSF53167">
    <property type="entry name" value="Purine and uridine phosphorylases"/>
    <property type="match status" value="1"/>
</dbReference>
<comment type="catalytic activity">
    <reaction evidence="3">
        <text>uridine + phosphate = alpha-D-ribose 1-phosphate + uracil</text>
        <dbReference type="Rhea" id="RHEA:24388"/>
        <dbReference type="ChEBI" id="CHEBI:16704"/>
        <dbReference type="ChEBI" id="CHEBI:17568"/>
        <dbReference type="ChEBI" id="CHEBI:43474"/>
        <dbReference type="ChEBI" id="CHEBI:57720"/>
        <dbReference type="EC" id="2.4.2.3"/>
    </reaction>
</comment>
<evidence type="ECO:0000259" key="4">
    <source>
        <dbReference type="Pfam" id="PF01048"/>
    </source>
</evidence>
<dbReference type="GO" id="GO:0004850">
    <property type="term" value="F:uridine phosphorylase activity"/>
    <property type="evidence" value="ECO:0007669"/>
    <property type="project" value="UniProtKB-EC"/>
</dbReference>
<gene>
    <name evidence="5" type="ORF">SAMN04488541_102825</name>
</gene>
<evidence type="ECO:0000313" key="6">
    <source>
        <dbReference type="Proteomes" id="UP000199513"/>
    </source>
</evidence>
<dbReference type="EMBL" id="FONY01000028">
    <property type="protein sequence ID" value="SFF36088.1"/>
    <property type="molecule type" value="Genomic_DNA"/>
</dbReference>
<name>A0A1I2I361_9BACT</name>
<protein>
    <recommendedName>
        <fullName evidence="2">Uridine phosphorylase</fullName>
        <ecNumber evidence="1">2.4.2.3</ecNumber>
    </recommendedName>
</protein>
<keyword evidence="6" id="KW-1185">Reference proteome</keyword>
<evidence type="ECO:0000256" key="2">
    <source>
        <dbReference type="ARBA" id="ARBA00021980"/>
    </source>
</evidence>
<dbReference type="GO" id="GO:0005829">
    <property type="term" value="C:cytosol"/>
    <property type="evidence" value="ECO:0007669"/>
    <property type="project" value="TreeGrafter"/>
</dbReference>
<dbReference type="Proteomes" id="UP000199513">
    <property type="component" value="Unassembled WGS sequence"/>
</dbReference>
<proteinExistence type="predicted"/>
<evidence type="ECO:0000256" key="1">
    <source>
        <dbReference type="ARBA" id="ARBA00011888"/>
    </source>
</evidence>
<dbReference type="EC" id="2.4.2.3" evidence="1"/>
<dbReference type="GO" id="GO:0009116">
    <property type="term" value="P:nucleoside metabolic process"/>
    <property type="evidence" value="ECO:0007669"/>
    <property type="project" value="InterPro"/>
</dbReference>
<organism evidence="5 6">
    <name type="scientific">Thermoflexibacter ruber</name>
    <dbReference type="NCBI Taxonomy" id="1003"/>
    <lineage>
        <taxon>Bacteria</taxon>
        <taxon>Pseudomonadati</taxon>
        <taxon>Bacteroidota</taxon>
        <taxon>Cytophagia</taxon>
        <taxon>Cytophagales</taxon>
        <taxon>Thermoflexibacteraceae</taxon>
        <taxon>Thermoflexibacter</taxon>
    </lineage>
</organism>
<sequence length="289" mass="32296">MPIPASELVLNPDGSVYHLHLLPEQVAQDIIVVGDPERVPQVSRFFDKVVYKVKKREFITHTGTYKGKPISVISSGIGTDNVEILMTELDALANIDLKKRELKEKHTTLNIIRIGTSGSLQAEIPLGSHLASSYGLGLDTLMCFYDLLQKPLEKQVGERLQNQLSLPFQPYCVSGSEKLLEKFAPHILQGVTVTCCGFYAPQGRSIRTALKIPQLITTLNQFRLAENPTFRLTNFEMETAGYYAMGRLLGHEVLSLNAILANRITHEFHQQPEKVVGELIEQTLSLMNK</sequence>
<dbReference type="RefSeq" id="WP_091548126.1">
    <property type="nucleotide sequence ID" value="NZ_FONY01000028.1"/>
</dbReference>
<dbReference type="CDD" id="cd00436">
    <property type="entry name" value="UP_TbUP-like"/>
    <property type="match status" value="1"/>
</dbReference>
<evidence type="ECO:0000313" key="5">
    <source>
        <dbReference type="EMBL" id="SFF36088.1"/>
    </source>
</evidence>
<evidence type="ECO:0000256" key="3">
    <source>
        <dbReference type="ARBA" id="ARBA00048447"/>
    </source>
</evidence>
<reference evidence="5 6" key="1">
    <citation type="submission" date="2016-10" db="EMBL/GenBank/DDBJ databases">
        <authorList>
            <person name="de Groot N.N."/>
        </authorList>
    </citation>
    <scope>NUCLEOTIDE SEQUENCE [LARGE SCALE GENOMIC DNA]</scope>
    <source>
        <strain>GEY</strain>
        <strain evidence="6">DSM 9560</strain>
    </source>
</reference>
<dbReference type="OrthoDB" id="9772602at2"/>
<dbReference type="STRING" id="1003.SAMN04488541_102825"/>
<accession>A0A1I2I361</accession>
<dbReference type="InterPro" id="IPR035994">
    <property type="entry name" value="Nucleoside_phosphorylase_sf"/>
</dbReference>
<dbReference type="Pfam" id="PF01048">
    <property type="entry name" value="PNP_UDP_1"/>
    <property type="match status" value="1"/>
</dbReference>